<feature type="compositionally biased region" description="Low complexity" evidence="3">
    <location>
        <begin position="300"/>
        <end position="319"/>
    </location>
</feature>
<dbReference type="GO" id="GO:0007264">
    <property type="term" value="P:small GTPase-mediated signal transduction"/>
    <property type="evidence" value="ECO:0000318"/>
    <property type="project" value="GO_Central"/>
</dbReference>
<dbReference type="SUPFAM" id="SSF50044">
    <property type="entry name" value="SH3-domain"/>
    <property type="match status" value="1"/>
</dbReference>
<dbReference type="SUPFAM" id="SSF50729">
    <property type="entry name" value="PH domain-like"/>
    <property type="match status" value="1"/>
</dbReference>
<organism evidence="6 7">
    <name type="scientific">Helobdella robusta</name>
    <name type="common">Californian leech</name>
    <dbReference type="NCBI Taxonomy" id="6412"/>
    <lineage>
        <taxon>Eukaryota</taxon>
        <taxon>Metazoa</taxon>
        <taxon>Spiralia</taxon>
        <taxon>Lophotrochozoa</taxon>
        <taxon>Annelida</taxon>
        <taxon>Clitellata</taxon>
        <taxon>Hirudinea</taxon>
        <taxon>Rhynchobdellida</taxon>
        <taxon>Glossiphoniidae</taxon>
        <taxon>Helobdella</taxon>
    </lineage>
</organism>
<evidence type="ECO:0000259" key="4">
    <source>
        <dbReference type="PROSITE" id="PS50002"/>
    </source>
</evidence>
<keyword evidence="1 2" id="KW-0728">SH3 domain</keyword>
<dbReference type="EMBL" id="AMQM01002822">
    <property type="status" value="NOT_ANNOTATED_CDS"/>
    <property type="molecule type" value="Genomic_DNA"/>
</dbReference>
<dbReference type="HOGENOM" id="CLU_476740_0_0_1"/>
<feature type="domain" description="SH3" evidence="4">
    <location>
        <begin position="14"/>
        <end position="79"/>
    </location>
</feature>
<dbReference type="EMBL" id="KB095858">
    <property type="protein sequence ID" value="ESO11089.1"/>
    <property type="molecule type" value="Genomic_DNA"/>
</dbReference>
<feature type="region of interest" description="Disordered" evidence="3">
    <location>
        <begin position="98"/>
        <end position="122"/>
    </location>
</feature>
<feature type="region of interest" description="Disordered" evidence="3">
    <location>
        <begin position="217"/>
        <end position="319"/>
    </location>
</feature>
<keyword evidence="7" id="KW-1185">Reference proteome</keyword>
<feature type="compositionally biased region" description="Polar residues" evidence="3">
    <location>
        <begin position="276"/>
        <end position="292"/>
    </location>
</feature>
<dbReference type="KEGG" id="hro:HELRODRAFT_190293"/>
<dbReference type="EnsemblMetazoa" id="HelroT190293">
    <property type="protein sequence ID" value="HelroP190293"/>
    <property type="gene ID" value="HelroG190293"/>
</dbReference>
<evidence type="ECO:0000313" key="5">
    <source>
        <dbReference type="EMBL" id="ESO11089.1"/>
    </source>
</evidence>
<feature type="compositionally biased region" description="Low complexity" evidence="3">
    <location>
        <begin position="170"/>
        <end position="185"/>
    </location>
</feature>
<reference evidence="7" key="1">
    <citation type="submission" date="2012-12" db="EMBL/GenBank/DDBJ databases">
        <authorList>
            <person name="Hellsten U."/>
            <person name="Grimwood J."/>
            <person name="Chapman J.A."/>
            <person name="Shapiro H."/>
            <person name="Aerts A."/>
            <person name="Otillar R.P."/>
            <person name="Terry A.Y."/>
            <person name="Boore J.L."/>
            <person name="Simakov O."/>
            <person name="Marletaz F."/>
            <person name="Cho S.-J."/>
            <person name="Edsinger-Gonzales E."/>
            <person name="Havlak P."/>
            <person name="Kuo D.-H."/>
            <person name="Larsson T."/>
            <person name="Lv J."/>
            <person name="Arendt D."/>
            <person name="Savage R."/>
            <person name="Osoegawa K."/>
            <person name="de Jong P."/>
            <person name="Lindberg D.R."/>
            <person name="Seaver E.C."/>
            <person name="Weisblat D.A."/>
            <person name="Putnam N.H."/>
            <person name="Grigoriev I.V."/>
            <person name="Rokhsar D.S."/>
        </authorList>
    </citation>
    <scope>NUCLEOTIDE SEQUENCE</scope>
</reference>
<dbReference type="InterPro" id="IPR011993">
    <property type="entry name" value="PH-like_dom_sf"/>
</dbReference>
<dbReference type="AlphaFoldDB" id="T1FRV4"/>
<dbReference type="PROSITE" id="PS50002">
    <property type="entry name" value="SH3"/>
    <property type="match status" value="1"/>
</dbReference>
<dbReference type="RefSeq" id="XP_009011358.1">
    <property type="nucleotide sequence ID" value="XM_009013110.1"/>
</dbReference>
<dbReference type="EMBL" id="AMQM01002821">
    <property type="status" value="NOT_ANNOTATED_CDS"/>
    <property type="molecule type" value="Genomic_DNA"/>
</dbReference>
<dbReference type="Gene3D" id="2.30.29.30">
    <property type="entry name" value="Pleckstrin-homology domain (PH domain)/Phosphotyrosine-binding domain (PTB)"/>
    <property type="match status" value="1"/>
</dbReference>
<gene>
    <name evidence="6" type="primary">20211551</name>
    <name evidence="5" type="ORF">HELRODRAFT_190293</name>
</gene>
<sequence>MSVSSKPESPPLCSENNKVKVVFDYSYFSKHDNKTLDFKTGEEYYLIKKTSDNWFFVKKNICDPVGVYVPRLCVAELTEPKPVKNLVRLPSTDASKKKIVPLPRPKLHSKNSNEEKETKPALSKVALEELNDIISEIGVPEHFKDDVQTTTANDVFFPENQVAANKCLLSETQSSGSPSTSPVDSSNDKMTTSGAALKSSSDDISSDKNLVLMSTSFIGNQQNEEETKVDSETSDYKTDSRESLRSDGQLLIDNEEVDSDVKPLPISVKDNKGDLTKSSLNNNIPMATNTIQSDDHSLKRTPSTSSHSPSPQLSSIIPRPQLLSTTATTMTSLVKPASEDELDANCLEYTNASSFMKNKKATETEPQLAKVDNSSEKLRKMRNQSMEDYANLGEIQKVIHGMPRPPLAENLMPAGYVKPYSQEKAVLNDAGIVKGAINVDSKHELVEKKGMLNKAKVEESSISKKIKRSWSQSFVILQHGSLSFYKDTKGASVLSKVRLGHSEVIGHNEKSSMSSLGKPEFEIVLKGVKLTSAPEDKNLKKDAFMRLRFLTDCIFHSFRLPAVPIVITCCTL</sequence>
<name>T1FRV4_HELRO</name>
<dbReference type="CTD" id="20211551"/>
<feature type="compositionally biased region" description="Basic and acidic residues" evidence="3">
    <location>
        <begin position="225"/>
        <end position="245"/>
    </location>
</feature>
<dbReference type="STRING" id="6412.T1FRV4"/>
<dbReference type="Proteomes" id="UP000015101">
    <property type="component" value="Unassembled WGS sequence"/>
</dbReference>
<dbReference type="GO" id="GO:0005886">
    <property type="term" value="C:plasma membrane"/>
    <property type="evidence" value="ECO:0000318"/>
    <property type="project" value="GO_Central"/>
</dbReference>
<evidence type="ECO:0000313" key="6">
    <source>
        <dbReference type="EnsemblMetazoa" id="HelroP190293"/>
    </source>
</evidence>
<evidence type="ECO:0000256" key="3">
    <source>
        <dbReference type="SAM" id="MobiDB-lite"/>
    </source>
</evidence>
<evidence type="ECO:0000313" key="7">
    <source>
        <dbReference type="Proteomes" id="UP000015101"/>
    </source>
</evidence>
<dbReference type="GO" id="GO:0005737">
    <property type="term" value="C:cytoplasm"/>
    <property type="evidence" value="ECO:0000318"/>
    <property type="project" value="GO_Central"/>
</dbReference>
<dbReference type="InterPro" id="IPR036028">
    <property type="entry name" value="SH3-like_dom_sf"/>
</dbReference>
<reference evidence="6" key="3">
    <citation type="submission" date="2015-06" db="UniProtKB">
        <authorList>
            <consortium name="EnsemblMetazoa"/>
        </authorList>
    </citation>
    <scope>IDENTIFICATION</scope>
</reference>
<evidence type="ECO:0000256" key="1">
    <source>
        <dbReference type="ARBA" id="ARBA00022443"/>
    </source>
</evidence>
<reference evidence="5 7" key="2">
    <citation type="journal article" date="2013" name="Nature">
        <title>Insights into bilaterian evolution from three spiralian genomes.</title>
        <authorList>
            <person name="Simakov O."/>
            <person name="Marletaz F."/>
            <person name="Cho S.J."/>
            <person name="Edsinger-Gonzales E."/>
            <person name="Havlak P."/>
            <person name="Hellsten U."/>
            <person name="Kuo D.H."/>
            <person name="Larsson T."/>
            <person name="Lv J."/>
            <person name="Arendt D."/>
            <person name="Savage R."/>
            <person name="Osoegawa K."/>
            <person name="de Jong P."/>
            <person name="Grimwood J."/>
            <person name="Chapman J.A."/>
            <person name="Shapiro H."/>
            <person name="Aerts A."/>
            <person name="Otillar R.P."/>
            <person name="Terry A.Y."/>
            <person name="Boore J.L."/>
            <person name="Grigoriev I.V."/>
            <person name="Lindberg D.R."/>
            <person name="Seaver E.C."/>
            <person name="Weisblat D.A."/>
            <person name="Putnam N.H."/>
            <person name="Rokhsar D.S."/>
        </authorList>
    </citation>
    <scope>NUCLEOTIDE SEQUENCE</scope>
</reference>
<dbReference type="EMBL" id="AMQM01002820">
    <property type="status" value="NOT_ANNOTATED_CDS"/>
    <property type="molecule type" value="Genomic_DNA"/>
</dbReference>
<proteinExistence type="predicted"/>
<dbReference type="InterPro" id="IPR001452">
    <property type="entry name" value="SH3_domain"/>
</dbReference>
<accession>T1FRV4</accession>
<evidence type="ECO:0000256" key="2">
    <source>
        <dbReference type="PROSITE-ProRule" id="PRU00192"/>
    </source>
</evidence>
<dbReference type="GO" id="GO:0005096">
    <property type="term" value="F:GTPase activator activity"/>
    <property type="evidence" value="ECO:0000318"/>
    <property type="project" value="GO_Central"/>
</dbReference>
<feature type="region of interest" description="Disordered" evidence="3">
    <location>
        <begin position="170"/>
        <end position="203"/>
    </location>
</feature>
<protein>
    <recommendedName>
        <fullName evidence="4">SH3 domain-containing protein</fullName>
    </recommendedName>
</protein>
<dbReference type="InParanoid" id="T1FRV4"/>
<dbReference type="GeneID" id="20211551"/>